<feature type="domain" description="YdbS-like PH" evidence="1">
    <location>
        <begin position="75"/>
        <end position="148"/>
    </location>
</feature>
<dbReference type="Proteomes" id="UP000199034">
    <property type="component" value="Unassembled WGS sequence"/>
</dbReference>
<protein>
    <submittedName>
        <fullName evidence="2">PH domain-containing protein</fullName>
    </submittedName>
</protein>
<dbReference type="RefSeq" id="WP_090850223.1">
    <property type="nucleotide sequence ID" value="NZ_FMZM01000001.1"/>
</dbReference>
<dbReference type="STRING" id="1045774.SAMN05421872_101403"/>
<sequence>MPISPKLLNEGENVVVSTRTHPKALLLPILALVLFLALGVAIMVLIDQEVVTLIGWIVAGLGILRYTVWPFLDWLTSYYTFTDRRLITRTGVLTRRGHDIPLSRVSDIEIELHIIDRLLGCGTLVISDASTHGRVVLPDIPHAEETKRKVHLLLHGQATEASSRDEGI</sequence>
<name>A0A1G6J7R6_9ACTN</name>
<reference evidence="2 3" key="1">
    <citation type="submission" date="2016-10" db="EMBL/GenBank/DDBJ databases">
        <authorList>
            <person name="de Groot N.N."/>
        </authorList>
    </citation>
    <scope>NUCLEOTIDE SEQUENCE [LARGE SCALE GENOMIC DNA]</scope>
    <source>
        <strain evidence="2 3">CGMCC 4.6858</strain>
    </source>
</reference>
<keyword evidence="3" id="KW-1185">Reference proteome</keyword>
<dbReference type="PANTHER" id="PTHR37938">
    <property type="entry name" value="BLL0215 PROTEIN"/>
    <property type="match status" value="1"/>
</dbReference>
<dbReference type="InterPro" id="IPR005182">
    <property type="entry name" value="YdbS-like_PH"/>
</dbReference>
<dbReference type="EMBL" id="FMZM01000001">
    <property type="protein sequence ID" value="SDC14922.1"/>
    <property type="molecule type" value="Genomic_DNA"/>
</dbReference>
<accession>A0A1G6J7R6</accession>
<evidence type="ECO:0000313" key="2">
    <source>
        <dbReference type="EMBL" id="SDC14922.1"/>
    </source>
</evidence>
<dbReference type="Pfam" id="PF03703">
    <property type="entry name" value="bPH_2"/>
    <property type="match status" value="1"/>
</dbReference>
<dbReference type="AlphaFoldDB" id="A0A1G6J7R6"/>
<proteinExistence type="predicted"/>
<organism evidence="2 3">
    <name type="scientific">Nocardioides lianchengensis</name>
    <dbReference type="NCBI Taxonomy" id="1045774"/>
    <lineage>
        <taxon>Bacteria</taxon>
        <taxon>Bacillati</taxon>
        <taxon>Actinomycetota</taxon>
        <taxon>Actinomycetes</taxon>
        <taxon>Propionibacteriales</taxon>
        <taxon>Nocardioidaceae</taxon>
        <taxon>Nocardioides</taxon>
    </lineage>
</organism>
<dbReference type="OrthoDB" id="4350422at2"/>
<dbReference type="PANTHER" id="PTHR37938:SF1">
    <property type="entry name" value="BLL0215 PROTEIN"/>
    <property type="match status" value="1"/>
</dbReference>
<gene>
    <name evidence="2" type="ORF">SAMN05421872_101403</name>
</gene>
<evidence type="ECO:0000259" key="1">
    <source>
        <dbReference type="Pfam" id="PF03703"/>
    </source>
</evidence>
<evidence type="ECO:0000313" key="3">
    <source>
        <dbReference type="Proteomes" id="UP000199034"/>
    </source>
</evidence>